<feature type="transmembrane region" description="Helical" evidence="1">
    <location>
        <begin position="313"/>
        <end position="331"/>
    </location>
</feature>
<protein>
    <submittedName>
        <fullName evidence="3">Acyltransferase</fullName>
    </submittedName>
</protein>
<dbReference type="Pfam" id="PF01757">
    <property type="entry name" value="Acyl_transf_3"/>
    <property type="match status" value="1"/>
</dbReference>
<evidence type="ECO:0000313" key="4">
    <source>
        <dbReference type="Proteomes" id="UP000663440"/>
    </source>
</evidence>
<sequence>MKIQQLTFTRFIAAISIVIFHYGTKNFLFDNFIFKQASVGVSYFFMLSGFVMIISYGNLEKIDFFEYLKNRLARIYPLYALAALSVMVSNQFKNVNIENVLIHFSMLQSWIQGQAPKINPPGWSLSAELFFYITFPFFANKFYSKLKLKTNALWIISFWIISLVLFNCILYGIISFKSFPPDLNAYYPLMYLNTFLIGNLAGLYFINHLKNQQGNYLIPILICLLFLILALRYPTGIDHHNGLFAVIFIPLIIFISLSTDKLTTFFSRKEFVFLGEISFGIYILQYPVWIIFSDFRLNKFLGTDREADYTLNFFIRLLILIAASALSYLYFEKPMRNLIKSFGKRKLENKQINTTESIQA</sequence>
<dbReference type="GO" id="GO:0016746">
    <property type="term" value="F:acyltransferase activity"/>
    <property type="evidence" value="ECO:0007669"/>
    <property type="project" value="UniProtKB-KW"/>
</dbReference>
<feature type="transmembrane region" description="Helical" evidence="1">
    <location>
        <begin position="122"/>
        <end position="140"/>
    </location>
</feature>
<feature type="transmembrane region" description="Helical" evidence="1">
    <location>
        <begin position="241"/>
        <end position="259"/>
    </location>
</feature>
<reference evidence="3 4" key="1">
    <citation type="submission" date="2021-03" db="EMBL/GenBank/DDBJ databases">
        <title>Flavobacterium kribbensis sp. nov, an endophytic bacteria, isolated from soybean.</title>
        <authorList>
            <person name="Lee J."/>
            <person name="Seo J."/>
        </authorList>
    </citation>
    <scope>NUCLEOTIDE SEQUENCE [LARGE SCALE GENOMIC DNA]</scope>
    <source>
        <strain evidence="3 4">BB8</strain>
    </source>
</reference>
<accession>A0ABX7QGE8</accession>
<feature type="transmembrane region" description="Helical" evidence="1">
    <location>
        <begin position="271"/>
        <end position="293"/>
    </location>
</feature>
<feature type="transmembrane region" description="Helical" evidence="1">
    <location>
        <begin position="7"/>
        <end position="24"/>
    </location>
</feature>
<keyword evidence="4" id="KW-1185">Reference proteome</keyword>
<feature type="transmembrane region" description="Helical" evidence="1">
    <location>
        <begin position="36"/>
        <end position="54"/>
    </location>
</feature>
<dbReference type="Proteomes" id="UP000663440">
    <property type="component" value="Chromosome"/>
</dbReference>
<organism evidence="3 4">
    <name type="scientific">Flavobacterium endoglycinae</name>
    <dbReference type="NCBI Taxonomy" id="2816357"/>
    <lineage>
        <taxon>Bacteria</taxon>
        <taxon>Pseudomonadati</taxon>
        <taxon>Bacteroidota</taxon>
        <taxon>Flavobacteriia</taxon>
        <taxon>Flavobacteriales</taxon>
        <taxon>Flavobacteriaceae</taxon>
        <taxon>Flavobacterium</taxon>
    </lineage>
</organism>
<feature type="domain" description="Acyltransferase 3" evidence="2">
    <location>
        <begin position="6"/>
        <end position="329"/>
    </location>
</feature>
<dbReference type="InterPro" id="IPR050879">
    <property type="entry name" value="Acyltransferase_3"/>
</dbReference>
<dbReference type="InterPro" id="IPR002656">
    <property type="entry name" value="Acyl_transf_3_dom"/>
</dbReference>
<name>A0ABX7QGE8_9FLAO</name>
<dbReference type="RefSeq" id="WP_207297245.1">
    <property type="nucleotide sequence ID" value="NZ_CP071448.1"/>
</dbReference>
<keyword evidence="1" id="KW-1133">Transmembrane helix</keyword>
<evidence type="ECO:0000256" key="1">
    <source>
        <dbReference type="SAM" id="Phobius"/>
    </source>
</evidence>
<evidence type="ECO:0000259" key="2">
    <source>
        <dbReference type="Pfam" id="PF01757"/>
    </source>
</evidence>
<evidence type="ECO:0000313" key="3">
    <source>
        <dbReference type="EMBL" id="QSW90072.1"/>
    </source>
</evidence>
<feature type="transmembrane region" description="Helical" evidence="1">
    <location>
        <begin position="152"/>
        <end position="174"/>
    </location>
</feature>
<feature type="transmembrane region" description="Helical" evidence="1">
    <location>
        <begin position="217"/>
        <end position="235"/>
    </location>
</feature>
<gene>
    <name evidence="3" type="ORF">J0383_04445</name>
</gene>
<keyword evidence="1" id="KW-0472">Membrane</keyword>
<keyword evidence="1" id="KW-0812">Transmembrane</keyword>
<feature type="transmembrane region" description="Helical" evidence="1">
    <location>
        <begin position="75"/>
        <end position="92"/>
    </location>
</feature>
<keyword evidence="3" id="KW-0012">Acyltransferase</keyword>
<keyword evidence="3" id="KW-0808">Transferase</keyword>
<dbReference type="PANTHER" id="PTHR23028:SF53">
    <property type="entry name" value="ACYL_TRANSF_3 DOMAIN-CONTAINING PROTEIN"/>
    <property type="match status" value="1"/>
</dbReference>
<dbReference type="EMBL" id="CP071448">
    <property type="protein sequence ID" value="QSW90072.1"/>
    <property type="molecule type" value="Genomic_DNA"/>
</dbReference>
<proteinExistence type="predicted"/>
<dbReference type="PANTHER" id="PTHR23028">
    <property type="entry name" value="ACETYLTRANSFERASE"/>
    <property type="match status" value="1"/>
</dbReference>
<feature type="transmembrane region" description="Helical" evidence="1">
    <location>
        <begin position="186"/>
        <end position="205"/>
    </location>
</feature>